<feature type="compositionally biased region" description="Polar residues" evidence="4">
    <location>
        <begin position="1645"/>
        <end position="1659"/>
    </location>
</feature>
<feature type="region of interest" description="Disordered" evidence="4">
    <location>
        <begin position="2988"/>
        <end position="3025"/>
    </location>
</feature>
<proteinExistence type="predicted"/>
<feature type="signal peptide" evidence="6">
    <location>
        <begin position="1"/>
        <end position="31"/>
    </location>
</feature>
<evidence type="ECO:0000256" key="3">
    <source>
        <dbReference type="SAM" id="Coils"/>
    </source>
</evidence>
<feature type="region of interest" description="Disordered" evidence="4">
    <location>
        <begin position="1248"/>
        <end position="1394"/>
    </location>
</feature>
<feature type="compositionally biased region" description="Basic and acidic residues" evidence="4">
    <location>
        <begin position="1014"/>
        <end position="1031"/>
    </location>
</feature>
<feature type="region of interest" description="Disordered" evidence="4">
    <location>
        <begin position="1012"/>
        <end position="1041"/>
    </location>
</feature>
<feature type="compositionally biased region" description="Basic and acidic residues" evidence="4">
    <location>
        <begin position="3015"/>
        <end position="3025"/>
    </location>
</feature>
<feature type="region of interest" description="Disordered" evidence="4">
    <location>
        <begin position="2048"/>
        <end position="2072"/>
    </location>
</feature>
<keyword evidence="6" id="KW-0732">Signal</keyword>
<feature type="transmembrane region" description="Helical" evidence="5">
    <location>
        <begin position="991"/>
        <end position="1012"/>
    </location>
</feature>
<name>A0AAE0XNN0_9GAST</name>
<evidence type="ECO:0000256" key="2">
    <source>
        <dbReference type="ARBA" id="ARBA00023157"/>
    </source>
</evidence>
<feature type="region of interest" description="Disordered" evidence="4">
    <location>
        <begin position="1897"/>
        <end position="1962"/>
    </location>
</feature>
<feature type="region of interest" description="Disordered" evidence="4">
    <location>
        <begin position="1786"/>
        <end position="1862"/>
    </location>
</feature>
<feature type="region of interest" description="Disordered" evidence="4">
    <location>
        <begin position="824"/>
        <end position="881"/>
    </location>
</feature>
<keyword evidence="2" id="KW-1015">Disulfide bond</keyword>
<feature type="compositionally biased region" description="Basic residues" evidence="4">
    <location>
        <begin position="1251"/>
        <end position="1261"/>
    </location>
</feature>
<feature type="compositionally biased region" description="Basic and acidic residues" evidence="4">
    <location>
        <begin position="1917"/>
        <end position="1947"/>
    </location>
</feature>
<feature type="compositionally biased region" description="Basic residues" evidence="4">
    <location>
        <begin position="828"/>
        <end position="848"/>
    </location>
</feature>
<feature type="compositionally biased region" description="Low complexity" evidence="4">
    <location>
        <begin position="4106"/>
        <end position="4117"/>
    </location>
</feature>
<dbReference type="PANTHER" id="PTHR22906">
    <property type="entry name" value="PROPERDIN"/>
    <property type="match status" value="1"/>
</dbReference>
<feature type="compositionally biased region" description="Basic and acidic residues" evidence="4">
    <location>
        <begin position="2993"/>
        <end position="3002"/>
    </location>
</feature>
<feature type="compositionally biased region" description="Polar residues" evidence="4">
    <location>
        <begin position="2596"/>
        <end position="2609"/>
    </location>
</feature>
<dbReference type="SUPFAM" id="SSF82895">
    <property type="entry name" value="TSP-1 type 1 repeat"/>
    <property type="match status" value="3"/>
</dbReference>
<feature type="region of interest" description="Disordered" evidence="4">
    <location>
        <begin position="2596"/>
        <end position="2625"/>
    </location>
</feature>
<feature type="compositionally biased region" description="Polar residues" evidence="4">
    <location>
        <begin position="3126"/>
        <end position="3140"/>
    </location>
</feature>
<evidence type="ECO:0000313" key="7">
    <source>
        <dbReference type="EMBL" id="KAK3698005.1"/>
    </source>
</evidence>
<dbReference type="InterPro" id="IPR036383">
    <property type="entry name" value="TSP1_rpt_sf"/>
</dbReference>
<feature type="compositionally biased region" description="Basic and acidic residues" evidence="4">
    <location>
        <begin position="2866"/>
        <end position="2879"/>
    </location>
</feature>
<dbReference type="InterPro" id="IPR052065">
    <property type="entry name" value="Compl_asym_regulator"/>
</dbReference>
<feature type="compositionally biased region" description="Basic and acidic residues" evidence="4">
    <location>
        <begin position="1839"/>
        <end position="1858"/>
    </location>
</feature>
<feature type="compositionally biased region" description="Polar residues" evidence="4">
    <location>
        <begin position="3523"/>
        <end position="3534"/>
    </location>
</feature>
<feature type="region of interest" description="Disordered" evidence="4">
    <location>
        <begin position="3044"/>
        <end position="3175"/>
    </location>
</feature>
<feature type="compositionally biased region" description="Basic residues" evidence="4">
    <location>
        <begin position="855"/>
        <end position="881"/>
    </location>
</feature>
<feature type="compositionally biased region" description="Polar residues" evidence="4">
    <location>
        <begin position="1330"/>
        <end position="1340"/>
    </location>
</feature>
<feature type="compositionally biased region" description="Polar residues" evidence="4">
    <location>
        <begin position="4136"/>
        <end position="4159"/>
    </location>
</feature>
<feature type="compositionally biased region" description="Basic residues" evidence="4">
    <location>
        <begin position="4433"/>
        <end position="4445"/>
    </location>
</feature>
<keyword evidence="5" id="KW-1133">Transmembrane helix</keyword>
<reference evidence="7" key="1">
    <citation type="journal article" date="2023" name="G3 (Bethesda)">
        <title>A reference genome for the long-term kleptoplast-retaining sea slug Elysia crispata morphotype clarki.</title>
        <authorList>
            <person name="Eastman K.E."/>
            <person name="Pendleton A.L."/>
            <person name="Shaikh M.A."/>
            <person name="Suttiyut T."/>
            <person name="Ogas R."/>
            <person name="Tomko P."/>
            <person name="Gavelis G."/>
            <person name="Widhalm J.R."/>
            <person name="Wisecaver J.H."/>
        </authorList>
    </citation>
    <scope>NUCLEOTIDE SEQUENCE</scope>
    <source>
        <strain evidence="7">ECLA1</strain>
    </source>
</reference>
<feature type="region of interest" description="Disordered" evidence="4">
    <location>
        <begin position="2820"/>
        <end position="2849"/>
    </location>
</feature>
<feature type="coiled-coil region" evidence="3">
    <location>
        <begin position="662"/>
        <end position="689"/>
    </location>
</feature>
<feature type="compositionally biased region" description="Polar residues" evidence="4">
    <location>
        <begin position="4420"/>
        <end position="4432"/>
    </location>
</feature>
<feature type="region of interest" description="Disordered" evidence="4">
    <location>
        <begin position="2865"/>
        <end position="2913"/>
    </location>
</feature>
<protein>
    <submittedName>
        <fullName evidence="7">Uncharacterized protein</fullName>
    </submittedName>
</protein>
<feature type="compositionally biased region" description="Polar residues" evidence="4">
    <location>
        <begin position="3261"/>
        <end position="3279"/>
    </location>
</feature>
<dbReference type="Proteomes" id="UP001283361">
    <property type="component" value="Unassembled WGS sequence"/>
</dbReference>
<feature type="compositionally biased region" description="Low complexity" evidence="4">
    <location>
        <begin position="3535"/>
        <end position="3545"/>
    </location>
</feature>
<feature type="compositionally biased region" description="Basic and acidic residues" evidence="4">
    <location>
        <begin position="1443"/>
        <end position="1485"/>
    </location>
</feature>
<feature type="region of interest" description="Disordered" evidence="4">
    <location>
        <begin position="1428"/>
        <end position="1515"/>
    </location>
</feature>
<organism evidence="7 8">
    <name type="scientific">Elysia crispata</name>
    <name type="common">lettuce slug</name>
    <dbReference type="NCBI Taxonomy" id="231223"/>
    <lineage>
        <taxon>Eukaryota</taxon>
        <taxon>Metazoa</taxon>
        <taxon>Spiralia</taxon>
        <taxon>Lophotrochozoa</taxon>
        <taxon>Mollusca</taxon>
        <taxon>Gastropoda</taxon>
        <taxon>Heterobranchia</taxon>
        <taxon>Euthyneura</taxon>
        <taxon>Panpulmonata</taxon>
        <taxon>Sacoglossa</taxon>
        <taxon>Placobranchoidea</taxon>
        <taxon>Plakobranchidae</taxon>
        <taxon>Elysia</taxon>
    </lineage>
</organism>
<feature type="compositionally biased region" description="Polar residues" evidence="4">
    <location>
        <begin position="3109"/>
        <end position="3119"/>
    </location>
</feature>
<feature type="region of interest" description="Disordered" evidence="4">
    <location>
        <begin position="4106"/>
        <end position="4159"/>
    </location>
</feature>
<gene>
    <name evidence="7" type="ORF">RRG08_064922</name>
</gene>
<keyword evidence="3" id="KW-0175">Coiled coil</keyword>
<comment type="caution">
    <text evidence="7">The sequence shown here is derived from an EMBL/GenBank/DDBJ whole genome shotgun (WGS) entry which is preliminary data.</text>
</comment>
<evidence type="ECO:0000313" key="8">
    <source>
        <dbReference type="Proteomes" id="UP001283361"/>
    </source>
</evidence>
<feature type="transmembrane region" description="Helical" evidence="5">
    <location>
        <begin position="1049"/>
        <end position="1071"/>
    </location>
</feature>
<feature type="compositionally biased region" description="Polar residues" evidence="4">
    <location>
        <begin position="4402"/>
        <end position="4413"/>
    </location>
</feature>
<feature type="compositionally biased region" description="Polar residues" evidence="4">
    <location>
        <begin position="1798"/>
        <end position="1807"/>
    </location>
</feature>
<dbReference type="SMART" id="SM00209">
    <property type="entry name" value="TSP1"/>
    <property type="match status" value="3"/>
</dbReference>
<dbReference type="EMBL" id="JAWDGP010007989">
    <property type="protein sequence ID" value="KAK3698005.1"/>
    <property type="molecule type" value="Genomic_DNA"/>
</dbReference>
<dbReference type="Pfam" id="PF00090">
    <property type="entry name" value="TSP_1"/>
    <property type="match status" value="3"/>
</dbReference>
<evidence type="ECO:0000256" key="1">
    <source>
        <dbReference type="ARBA" id="ARBA00022737"/>
    </source>
</evidence>
<feature type="chain" id="PRO_5042174152" evidence="6">
    <location>
        <begin position="32"/>
        <end position="4445"/>
    </location>
</feature>
<keyword evidence="5" id="KW-0812">Transmembrane</keyword>
<dbReference type="InterPro" id="IPR000884">
    <property type="entry name" value="TSP1_rpt"/>
</dbReference>
<feature type="region of interest" description="Disordered" evidence="4">
    <location>
        <begin position="1123"/>
        <end position="1150"/>
    </location>
</feature>
<feature type="compositionally biased region" description="Polar residues" evidence="4">
    <location>
        <begin position="1678"/>
        <end position="1695"/>
    </location>
</feature>
<feature type="compositionally biased region" description="Polar residues" evidence="4">
    <location>
        <begin position="3162"/>
        <end position="3175"/>
    </location>
</feature>
<keyword evidence="1" id="KW-0677">Repeat</keyword>
<feature type="compositionally biased region" description="Basic residues" evidence="4">
    <location>
        <begin position="1353"/>
        <end position="1376"/>
    </location>
</feature>
<feature type="compositionally biased region" description="Low complexity" evidence="4">
    <location>
        <begin position="1500"/>
        <end position="1515"/>
    </location>
</feature>
<dbReference type="PROSITE" id="PS50092">
    <property type="entry name" value="TSP1"/>
    <property type="match status" value="3"/>
</dbReference>
<evidence type="ECO:0000256" key="6">
    <source>
        <dbReference type="SAM" id="SignalP"/>
    </source>
</evidence>
<feature type="region of interest" description="Disordered" evidence="4">
    <location>
        <begin position="1200"/>
        <end position="1225"/>
    </location>
</feature>
<feature type="compositionally biased region" description="Polar residues" evidence="4">
    <location>
        <begin position="1623"/>
        <end position="1633"/>
    </location>
</feature>
<feature type="compositionally biased region" description="Polar residues" evidence="4">
    <location>
        <begin position="1428"/>
        <end position="1442"/>
    </location>
</feature>
<feature type="compositionally biased region" description="Polar residues" evidence="4">
    <location>
        <begin position="2902"/>
        <end position="2913"/>
    </location>
</feature>
<keyword evidence="8" id="KW-1185">Reference proteome</keyword>
<feature type="compositionally biased region" description="Basic and acidic residues" evidence="4">
    <location>
        <begin position="1634"/>
        <end position="1644"/>
    </location>
</feature>
<feature type="region of interest" description="Disordered" evidence="4">
    <location>
        <begin position="4402"/>
        <end position="4445"/>
    </location>
</feature>
<feature type="region of interest" description="Disordered" evidence="4">
    <location>
        <begin position="1620"/>
        <end position="1726"/>
    </location>
</feature>
<sequence>MKSSFVKLQHVASFLFLVSFAFNILCPTNQSIDVTTSNKSHYTRSRWPNQSLREASKKPRFKCNLTEQCFFIWVLEPACSSGYLQSPKHRPGYIRVSIKGSNLCSNNSLSLSLSWLWRSNKTKSGREIKRCSKVWTCMVPLKATLTSGQAQRWLDIVVFTSESSNEVSKIQNLPVTISLRSKSLEKKNELQKSTINMGGVGDTDKKNLKRGNMFSPSWTFYELIHRAVNLAGPAWSNGSQTFSFLVKPDAPSHQKLKNNFTYERTFGLERLINLLSKYSSFKSPIKNNSMKHITILKNYNISEKQNKQKHVKSNHRSSGYLIKKHRFRTFPTRTHSYTYRFGTKQSAVNMEAPSGHKTILQTLLLHSHRKTNITNKSNQIAYSSPIFMISHWNKKTNQTSLATNKVLPNNQTEILRKLVLSPRKTYEVNGKRKVFSWDRTIQRNPAHFAYNKTKVWNAALQTLHTDSYLYPSWVQNDNFSQADEKSIPVWLRSSKKLRRNQLRPRRSIRQVEEDEAADLAILMNGESKEDRNKIAAMIASDFESTADLSEPVVSRKHWRGGSSRVGRANDNKIKEMDHLIDVLEDEEAKVTSNLPLGDGDQEDLLVEVGSKAHLAKLRHQIRTKKRKLDHAKKALTKANLLAVASDMQEVGGAVPGEIIVEKNELKSTVSDLESSLQRLRDTYSDLINENRHPENEFNKLNGVVTIDPVWSYWSAWSSCGSDCTKGGYSTRRRSCDTLPSVPCPGSNFDMKQCNFIRCEGQWVTWGNWGPCSATCGKGIRARSRVCQGKGPCKGPPSHSVVCDQIPCSTYDDAGNVLLPPESEAARAHPQHVHVKTKKTSSSKQKSKSHSTSSGPKHKKAATTRNVAKSRHTTRARSRARGRRGIPIARHKLSHAGPLVVPKKFRDHKPPIFHPFLWGVWGEWSACSQACGEGVMQRHRICIDYRDMHPREVPPARYSQGDGTAVAAAALAASLEDEDDILSDEEDEAEAVAAQVAAAAAAGATGGAAVGAAKSSEKSAHGAEAEAKAQEKAEEEVDEEEETELSGETIIFIVLLIILLALLIIAFCIWFTSRYQDAKLRQELSEAIPFYSSQEYDDFDTGGDQFDNMSRGVVKPIIRNTNDPWSQQTQLKKTKGKGRGDRIESEDDTNEEEKKGFFGRFWKKKKGDKFAGYAFGQTEFPEKAMQQLYWKGKLKDWPMESKSDLSGAGDATGSVSDSIAGSHLDGSRVNLNDKLRRLDFEHLTQTVNRPIGRSKSRRKKEYKIRGSTAKTNMAPVAEVSSTETDKSRIVRKSRSFPDLHNPQNKYSNLDKRKSSSEGISPNGADALVKGSASSVRPSASDNLMHRTGSVQTRQHYRRHKAKQRFPYRYRQRRRGKYNVRGPPFNVSIQPTDQRIETEPAWPSEGHVHILADPEKEQLKVQDSVISTLIPESSSIQRESNSGTKPDRQKEVESLSTSDKADTPGKEKETEKESKEYDAEWKQDTRRRANRKHRWWRKTNLSSSASSQPLSSKISPLVSPTSSTWLTSLLSETDLKLGNIDREMDTILSQVCSYSHTDQTDWSSESLGFVGGGTSSTSTEFTELRSVLPKNSEAIEISECMAYSDSDESERKEYLMRGKYEESDSVQLGTTASTDSHLREENRESSITETSVSPNSTGHSGSNKEVRGSSGDSGSERNQDTQLHSGHTQSIENSGAGISNFGKNMEYSDLGNQASGQGTGGDYVSQQTGSLNYESSHLKSNDKGTSEVSQETSCAQQTGAAAFKPHLNESSVYKSSEVMSELAKSKVNMGVEKEQEHISTTDQDLSSQSVDKKYIPQQLRNQANVRKAKEKESQTLNQENTHSEPRKEISGAHAQDKFPRSPELNSCCEESPLIKDLDSEVQTIPLVLHNRLLSFGLKDEGEESSGSAKVTPRDNILLSRERESSPLELEDQRSLDEKKTNLDSTHKTTETSNPWEDLATESSKTKTYEDKKSQVLRMFEPKYFTFPLFQPPTNSSFSLLHSLPRKMLSPVPAQGQAISVTSELSTTNNYSSQSWPSNVAKSSEIMEGQPNAEVKRTRKHSIGEAKPPPGVHRGMGRSVAAWQFMTPGLGNYYRGCTYRSTSSYNGAEVAGSGSFPYRAGDMLFQDSLTNLDFAQGDTDKTISVTQNTTMPEHSYSLRDNDIKEVQYVSNSLKNRPAPSKNNEKADLTQVLDSQQKLSSYAASDQISEGLPQGVFSMPISSSSTFKDTHGMILDRSKSFPAQTSVKSIAREKCFSEQTDKIAVSDSAASSSLDQLWQLERSKELSKSSKTKSGSLGIQQGGKLAKTGLSTTAEDINSTGKNEQEVSGSFHKQNLKIKGSRSAHYAPNTFTSLTSSRALQHSRSGFRGNSISADPKTYPFNRNEEINVFRKDKSDKLKQPDTSSKQFLATLNKELDTFVDTAAWSSSKSPSQIRIDWDKCGDVRKRRQQENLRKVVISGNYATSQTLQQSIEGVSNIGTTELGIKHAPCNDLDKRTDSNKDSLPPPCGLTCSQTGFEIQSLKSQQDRPFVTLETAERCPINKKFTLQYPKERYCQVQCDDKVIQRNVKSQSLSVPHQSHCFRSDSQSLKVGFHSALQDSPNKHVATTSVASSSKDRSPDVSESPYSTGNEDIVSLDSWVSAQTYKSQRHKKSQLVPSYVNSNETHMFTYGHPIKLPPSVEVLSPAEVKLLTTAEGLRSIKSRTAGEKIDPSTSGQHTAAVSLTSYKTSGKPFSCFPLTNQPYVAARDTIMSANQLTKFRTGRRPNTQFRTPGIELIPSESKLSSSETSCSSFSGSDFISAPSQSEASLQDSWTSVKMLPDEISGSYASSDKESNTDKISVGTEYRSEEGKEPNSYICKASYSGASTRFLSDHGTDKLSESGRRSKSSQEIQNDSRPESMAGHQIEISTDYGSEKGTNYRSDWGTEFESDFGSDIRPEKSIDHVSENRYSPDYSSQLRTARKDFLLPEYGVVPSVENQYSGSVEDMDLHTENLANKESSKSSKYEAENVENESAVKIQPESRAESIKSESNEKDLLKILSSLSSEHNSLSLRSTNNPNLVSKQECETTKVTTMALDSSESRKSLLESSTSTETAHPKESKISISKQVSGSSSHNNDLNKQCQSVPAGASSPASHDTSAPPSVTLSCKDGPPQSQEQKGASAPLVFSRSSSPVEATSATSEWNTYPTTQRMDMERETENHGYMSNQLMKPPVTKCVVAKSAPDEVLFTGESSGGVSSLSVPTWSDLAYTISIFPKSSDLSLHTDGNRQNVKDTQGAALSQPDTDNYANMENVEINSSHTVGHEKKSPKLSRESPVTAIALPVESMKSRSFIEFCDRLDQIISAPPEEDSPQDGVFIPELSSHFLLKLPEVFQKTEQYLPENYIQVHEENKLASSHLKRQSNIDMHTLGHTWKEISDNYPSLVHQQDKQFIQSSVPSSHISSLQPKSISQNPFQPASEININQDEMQKSSPQMCVTAEDPSHTSFIQALDISRQDHVMTADSSADLVVKLNDITQNFSVHTMEVSNQCLSPSLSNDTVPTSRSSRSASLSSEPNKLSAGDLIQESFQAICLSDTQVREHNQVNNAHLDSKSPTQQVQTTFLTKDHSKSNDNQHLIGSEISLEMQTNTAESKISSLVAACSKVCEMALDSDKVSHVTQNSDDEVNRISKCSGPDVDYSVQKGKECELQEGENLIDLESLADLEELVLNPKQTAENIQPNPQFASVLSSNHEPQLNVLNSLETETCRSKEQSVAVTSPCTLEEQNLNLNVASDPRSDRAKSNVVQPVDSNLWKSLKENSKTGRFGEAFGNQNDAVKTLSKSPSSHKVYCTKHAEEMTRKEKLKFSIVSLNSCTLKSSADDQIGLVGSCFESPICSVDQRFLDVSPTVDNNSKTVSPMTILDSSFDFSLTSLVMLDSELIEENKESGHDRNKLVVYSKVRDIPDRSLKSMKNHDLIDSECMALKQSARHNSRLSAFVSVKSSKSCLSDLSSSHADCEYSTGDSENADSPKSCNAELILHKKMDRCVNSIPRSRVFKDSSDNMSDNSSPASIRMTSLHDDARLKTSHPLHSIEPSGKISRSSHSGLAASSSPYKYEFKLKVCKNQIQNEGEVILTTSTPGSVSSSSGHNHNQNDPACSGFPASWVPDQNSLPTESRSPDGSCSSGNLQLTDSSGIIRAENYQLSNSSNISKEGNQVQSPFISHCCNIISAYEDPSTHSPDNPPSSNCQRRYYDLDTTPSKYQDSYMCSGSHVHTYRTTNTGLYEESSVSAICSSLEVLHSAANQSLQNSDEFMDAKQSDNVEYFSTNSLGRSLASNSISPTEYCDWEGHFRHIHYHCNDSYPSGFIPQHSQEGFSKSRSALKINYDDKLRAAVPPRSHNSVLDLRPKTCKNYLPQDGDSLPLQHQPALNARRNVSTTAKSSLPLQGVGHGQSQVKNKNMTFRTHQRSKSFSKKEI</sequence>
<dbReference type="Gene3D" id="2.20.100.10">
    <property type="entry name" value="Thrombospondin type-1 (TSP1) repeat"/>
    <property type="match status" value="3"/>
</dbReference>
<feature type="compositionally biased region" description="Basic residues" evidence="4">
    <location>
        <begin position="1486"/>
        <end position="1495"/>
    </location>
</feature>
<feature type="region of interest" description="Disordered" evidence="4">
    <location>
        <begin position="3258"/>
        <end position="3279"/>
    </location>
</feature>
<keyword evidence="5" id="KW-0472">Membrane</keyword>
<feature type="compositionally biased region" description="Low complexity" evidence="4">
    <location>
        <begin position="3097"/>
        <end position="3108"/>
    </location>
</feature>
<accession>A0AAE0XNN0</accession>
<evidence type="ECO:0000256" key="5">
    <source>
        <dbReference type="SAM" id="Phobius"/>
    </source>
</evidence>
<evidence type="ECO:0000256" key="4">
    <source>
        <dbReference type="SAM" id="MobiDB-lite"/>
    </source>
</evidence>
<feature type="compositionally biased region" description="Acidic residues" evidence="4">
    <location>
        <begin position="1032"/>
        <end position="1041"/>
    </location>
</feature>
<feature type="region of interest" description="Disordered" evidence="4">
    <location>
        <begin position="3523"/>
        <end position="3550"/>
    </location>
</feature>